<dbReference type="RefSeq" id="WP_231482146.1">
    <property type="nucleotide sequence ID" value="NZ_BAAAZO010000004.1"/>
</dbReference>
<dbReference type="Gene3D" id="3.40.190.10">
    <property type="entry name" value="Periplasmic binding protein-like II"/>
    <property type="match status" value="1"/>
</dbReference>
<dbReference type="Proteomes" id="UP001501074">
    <property type="component" value="Unassembled WGS sequence"/>
</dbReference>
<feature type="chain" id="PRO_5046375109" evidence="1">
    <location>
        <begin position="36"/>
        <end position="595"/>
    </location>
</feature>
<dbReference type="Pfam" id="PF00496">
    <property type="entry name" value="SBP_bac_5"/>
    <property type="match status" value="1"/>
</dbReference>
<dbReference type="PANTHER" id="PTHR30290:SF83">
    <property type="entry name" value="ABC TRANSPORTER SUBSTRATE-BINDING PROTEIN"/>
    <property type="match status" value="1"/>
</dbReference>
<dbReference type="CDD" id="cd08506">
    <property type="entry name" value="PBP2_clavulanate_OppA2"/>
    <property type="match status" value="1"/>
</dbReference>
<proteinExistence type="predicted"/>
<comment type="caution">
    <text evidence="3">The sequence shown here is derived from an EMBL/GenBank/DDBJ whole genome shotgun (WGS) entry which is preliminary data.</text>
</comment>
<dbReference type="PROSITE" id="PS51257">
    <property type="entry name" value="PROKAR_LIPOPROTEIN"/>
    <property type="match status" value="1"/>
</dbReference>
<feature type="signal peptide" evidence="1">
    <location>
        <begin position="1"/>
        <end position="35"/>
    </location>
</feature>
<accession>A0ABP6ZNL1</accession>
<dbReference type="PANTHER" id="PTHR30290">
    <property type="entry name" value="PERIPLASMIC BINDING COMPONENT OF ABC TRANSPORTER"/>
    <property type="match status" value="1"/>
</dbReference>
<evidence type="ECO:0000256" key="1">
    <source>
        <dbReference type="SAM" id="SignalP"/>
    </source>
</evidence>
<dbReference type="PIRSF" id="PIRSF002741">
    <property type="entry name" value="MppA"/>
    <property type="match status" value="1"/>
</dbReference>
<dbReference type="SUPFAM" id="SSF53850">
    <property type="entry name" value="Periplasmic binding protein-like II"/>
    <property type="match status" value="1"/>
</dbReference>
<dbReference type="InterPro" id="IPR030678">
    <property type="entry name" value="Peptide/Ni-bd"/>
</dbReference>
<organism evidence="3 4">
    <name type="scientific">Kineosporia mesophila</name>
    <dbReference type="NCBI Taxonomy" id="566012"/>
    <lineage>
        <taxon>Bacteria</taxon>
        <taxon>Bacillati</taxon>
        <taxon>Actinomycetota</taxon>
        <taxon>Actinomycetes</taxon>
        <taxon>Kineosporiales</taxon>
        <taxon>Kineosporiaceae</taxon>
        <taxon>Kineosporia</taxon>
    </lineage>
</organism>
<evidence type="ECO:0000313" key="4">
    <source>
        <dbReference type="Proteomes" id="UP001501074"/>
    </source>
</evidence>
<reference evidence="4" key="1">
    <citation type="journal article" date="2019" name="Int. J. Syst. Evol. Microbiol.">
        <title>The Global Catalogue of Microorganisms (GCM) 10K type strain sequencing project: providing services to taxonomists for standard genome sequencing and annotation.</title>
        <authorList>
            <consortium name="The Broad Institute Genomics Platform"/>
            <consortium name="The Broad Institute Genome Sequencing Center for Infectious Disease"/>
            <person name="Wu L."/>
            <person name="Ma J."/>
        </authorList>
    </citation>
    <scope>NUCLEOTIDE SEQUENCE [LARGE SCALE GENOMIC DNA]</scope>
    <source>
        <strain evidence="4">JCM 16902</strain>
    </source>
</reference>
<dbReference type="Gene3D" id="3.10.105.10">
    <property type="entry name" value="Dipeptide-binding Protein, Domain 3"/>
    <property type="match status" value="1"/>
</dbReference>
<sequence>MLAKTVKVEHTMRRRRTTIAVAGAAALTVSLTACGGGSSSGDGGASGGAAKFDAAVTGVVNSSDAKGGTLRYANEGEWDSTDPGDTYYGYSWNFARYYTRTLVTYKSAPGAEGATLVPDLATSLGKSSDGGKTWTYTLKDGLKFEDGSPITSGDIRYAVERQLDKTTFPHGPTYFNDFLADVPEGYSVYKDKKDLDSIETPDDKTIVFHLNQAFSGFDYFAALPSTVPVPKDKDTGSKYKSSVVSSGPYKFADYQSGKSFKLVRNDQWDAATDEVRPALPDNIDVTLNVNKDDIDQRLLSGDLDVSVTQLGIGAAAKAQVLADPEQKKNADSAPLNRTWFTSINSEVAPFDNIDCRKAVIYAADRTGYQTAFGGSIGGGDVATSLLPPTIPGQQKIDLYPVSSPTGDEAKAKEALTACGKPDGFETSYSYRVERPAEKAAAESMQQSLAKVGIKLTLKPYPQSDYFSLYAGKPSFAKKEGLGLMANGWGADWADGYGFLSQLVDSRVIRETGGASNLSVRDPEVDKLIDLAVNEQDTAKREQEWADIDKKVMEGAWVYPGVWAKVLLYRPKTLTNVFVSSSYDGYDYSALGVAKS</sequence>
<keyword evidence="1" id="KW-0732">Signal</keyword>
<dbReference type="EMBL" id="BAAAZO010000004">
    <property type="protein sequence ID" value="GAA3611828.1"/>
    <property type="molecule type" value="Genomic_DNA"/>
</dbReference>
<evidence type="ECO:0000259" key="2">
    <source>
        <dbReference type="Pfam" id="PF00496"/>
    </source>
</evidence>
<protein>
    <submittedName>
        <fullName evidence="3">ABC transporter substrate-binding protein</fullName>
    </submittedName>
</protein>
<dbReference type="InterPro" id="IPR039424">
    <property type="entry name" value="SBP_5"/>
</dbReference>
<feature type="domain" description="Solute-binding protein family 5" evidence="2">
    <location>
        <begin position="115"/>
        <end position="505"/>
    </location>
</feature>
<dbReference type="InterPro" id="IPR000914">
    <property type="entry name" value="SBP_5_dom"/>
</dbReference>
<name>A0ABP6ZNL1_9ACTN</name>
<evidence type="ECO:0000313" key="3">
    <source>
        <dbReference type="EMBL" id="GAA3611828.1"/>
    </source>
</evidence>
<keyword evidence="4" id="KW-1185">Reference proteome</keyword>
<gene>
    <name evidence="3" type="ORF">GCM10022223_29920</name>
</gene>